<protein>
    <recommendedName>
        <fullName evidence="3">AraC family transcriptional regulator</fullName>
    </recommendedName>
</protein>
<accession>A0ABW9FAD2</accession>
<proteinExistence type="predicted"/>
<sequence length="173" mass="18119">MTAMAPVPPRKPPPWDGRLTLTPGAVLYRGVGGDSGLHAHHAVQVMVSLDEPFGPRGRGLGLAADRARGGEFEDAMERIAIDHADDSDAVRTIDTLVRAIAPDGPPRPARLSEPVLSALRQLESEPGSRATLGHAAAAAHISPSRLTHLFTAKWVSPSAATRCGSVCAQSVSE</sequence>
<keyword evidence="2" id="KW-1185">Reference proteome</keyword>
<organism evidence="1 2">
    <name type="scientific">Rhodococcus parequi</name>
    <dbReference type="NCBI Taxonomy" id="3137122"/>
    <lineage>
        <taxon>Bacteria</taxon>
        <taxon>Bacillati</taxon>
        <taxon>Actinomycetota</taxon>
        <taxon>Actinomycetes</taxon>
        <taxon>Mycobacteriales</taxon>
        <taxon>Nocardiaceae</taxon>
        <taxon>Rhodococcus</taxon>
    </lineage>
</organism>
<gene>
    <name evidence="1" type="ORF">ABEU20_001040</name>
</gene>
<dbReference type="EMBL" id="JBDLNV010000001">
    <property type="protein sequence ID" value="MFM1722485.1"/>
    <property type="molecule type" value="Genomic_DNA"/>
</dbReference>
<evidence type="ECO:0000313" key="1">
    <source>
        <dbReference type="EMBL" id="MFM1722485.1"/>
    </source>
</evidence>
<reference evidence="1 2" key="1">
    <citation type="submission" date="2023-11" db="EMBL/GenBank/DDBJ databases">
        <authorList>
            <person name="Val-Calvo J."/>
            <person name="Scortti M."/>
            <person name="Vazquez-Boland J."/>
        </authorList>
    </citation>
    <scope>NUCLEOTIDE SEQUENCE [LARGE SCALE GENOMIC DNA]</scope>
    <source>
        <strain evidence="1 2">PAM 2766</strain>
    </source>
</reference>
<dbReference type="RefSeq" id="WP_420163038.1">
    <property type="nucleotide sequence ID" value="NZ_JBDLNV010000001.1"/>
</dbReference>
<comment type="caution">
    <text evidence="1">The sequence shown here is derived from an EMBL/GenBank/DDBJ whole genome shotgun (WGS) entry which is preliminary data.</text>
</comment>
<evidence type="ECO:0008006" key="3">
    <source>
        <dbReference type="Google" id="ProtNLM"/>
    </source>
</evidence>
<name>A0ABW9FAD2_9NOCA</name>
<evidence type="ECO:0000313" key="2">
    <source>
        <dbReference type="Proteomes" id="UP001629745"/>
    </source>
</evidence>
<dbReference type="Proteomes" id="UP001629745">
    <property type="component" value="Unassembled WGS sequence"/>
</dbReference>